<dbReference type="AlphaFoldDB" id="A0A7C8MDL4"/>
<feature type="transmembrane region" description="Helical" evidence="1">
    <location>
        <begin position="16"/>
        <end position="40"/>
    </location>
</feature>
<feature type="non-terminal residue" evidence="2">
    <location>
        <position position="1"/>
    </location>
</feature>
<dbReference type="Proteomes" id="UP000481861">
    <property type="component" value="Unassembled WGS sequence"/>
</dbReference>
<accession>A0A7C8MDL4</accession>
<keyword evidence="1" id="KW-0472">Membrane</keyword>
<keyword evidence="1" id="KW-0812">Transmembrane</keyword>
<proteinExistence type="predicted"/>
<reference evidence="2 3" key="1">
    <citation type="submission" date="2020-01" db="EMBL/GenBank/DDBJ databases">
        <authorList>
            <consortium name="DOE Joint Genome Institute"/>
            <person name="Haridas S."/>
            <person name="Albert R."/>
            <person name="Binder M."/>
            <person name="Bloem J."/>
            <person name="Labutti K."/>
            <person name="Salamov A."/>
            <person name="Andreopoulos B."/>
            <person name="Baker S.E."/>
            <person name="Barry K."/>
            <person name="Bills G."/>
            <person name="Bluhm B.H."/>
            <person name="Cannon C."/>
            <person name="Castanera R."/>
            <person name="Culley D.E."/>
            <person name="Daum C."/>
            <person name="Ezra D."/>
            <person name="Gonzalez J.B."/>
            <person name="Henrissat B."/>
            <person name="Kuo A."/>
            <person name="Liang C."/>
            <person name="Lipzen A."/>
            <person name="Lutzoni F."/>
            <person name="Magnuson J."/>
            <person name="Mondo S."/>
            <person name="Nolan M."/>
            <person name="Ohm R."/>
            <person name="Pangilinan J."/>
            <person name="Park H.-J.H."/>
            <person name="Ramirez L."/>
            <person name="Alfaro M."/>
            <person name="Sun H."/>
            <person name="Tritt A."/>
            <person name="Yoshinaga Y."/>
            <person name="Zwiers L.-H.L."/>
            <person name="Turgeon B.G."/>
            <person name="Goodwin S.B."/>
            <person name="Spatafora J.W."/>
            <person name="Crous P.W."/>
            <person name="Grigoriev I.V."/>
        </authorList>
    </citation>
    <scope>NUCLEOTIDE SEQUENCE [LARGE SCALE GENOMIC DNA]</scope>
    <source>
        <strain evidence="2 3">CBS 611.86</strain>
    </source>
</reference>
<dbReference type="OrthoDB" id="3641893at2759"/>
<keyword evidence="1" id="KW-1133">Transmembrane helix</keyword>
<evidence type="ECO:0000256" key="1">
    <source>
        <dbReference type="SAM" id="Phobius"/>
    </source>
</evidence>
<protein>
    <submittedName>
        <fullName evidence="2">Uncharacterized protein</fullName>
    </submittedName>
</protein>
<feature type="non-terminal residue" evidence="2">
    <location>
        <position position="70"/>
    </location>
</feature>
<evidence type="ECO:0000313" key="3">
    <source>
        <dbReference type="Proteomes" id="UP000481861"/>
    </source>
</evidence>
<evidence type="ECO:0000313" key="2">
    <source>
        <dbReference type="EMBL" id="KAF2874055.1"/>
    </source>
</evidence>
<comment type="caution">
    <text evidence="2">The sequence shown here is derived from an EMBL/GenBank/DDBJ whole genome shotgun (WGS) entry which is preliminary data.</text>
</comment>
<name>A0A7C8MDL4_9PLEO</name>
<dbReference type="EMBL" id="JAADJZ010000006">
    <property type="protein sequence ID" value="KAF2874055.1"/>
    <property type="molecule type" value="Genomic_DNA"/>
</dbReference>
<sequence>LFLEKRDNMAYSMPPLLVVFLAILGAALLTCCGFAIYVTVMGNTAIILHARPVAQDNYMREVRARNLEKL</sequence>
<gene>
    <name evidence="2" type="ORF">BDV95DRAFT_476734</name>
</gene>
<organism evidence="2 3">
    <name type="scientific">Massariosphaeria phaeospora</name>
    <dbReference type="NCBI Taxonomy" id="100035"/>
    <lineage>
        <taxon>Eukaryota</taxon>
        <taxon>Fungi</taxon>
        <taxon>Dikarya</taxon>
        <taxon>Ascomycota</taxon>
        <taxon>Pezizomycotina</taxon>
        <taxon>Dothideomycetes</taxon>
        <taxon>Pleosporomycetidae</taxon>
        <taxon>Pleosporales</taxon>
        <taxon>Pleosporales incertae sedis</taxon>
        <taxon>Massariosphaeria</taxon>
    </lineage>
</organism>
<keyword evidence="3" id="KW-1185">Reference proteome</keyword>